<evidence type="ECO:0000259" key="4">
    <source>
        <dbReference type="PROSITE" id="PS50011"/>
    </source>
</evidence>
<feature type="domain" description="Protein kinase" evidence="4">
    <location>
        <begin position="135"/>
        <end position="414"/>
    </location>
</feature>
<dbReference type="Gene3D" id="1.10.510.10">
    <property type="entry name" value="Transferase(Phosphotransferase) domain 1"/>
    <property type="match status" value="1"/>
</dbReference>
<evidence type="ECO:0000313" key="6">
    <source>
        <dbReference type="Proteomes" id="UP001054252"/>
    </source>
</evidence>
<keyword evidence="6" id="KW-1185">Reference proteome</keyword>
<dbReference type="EMBL" id="BPVZ01000162">
    <property type="protein sequence ID" value="GKV42853.1"/>
    <property type="molecule type" value="Genomic_DNA"/>
</dbReference>
<dbReference type="PANTHER" id="PTHR27001:SF811">
    <property type="entry name" value="SERINE_THREONINE-PROTEIN KINASE CDG1-LIKE"/>
    <property type="match status" value="1"/>
</dbReference>
<evidence type="ECO:0000256" key="2">
    <source>
        <dbReference type="ARBA" id="ARBA00022840"/>
    </source>
</evidence>
<dbReference type="Gene3D" id="3.30.200.20">
    <property type="entry name" value="Phosphorylase Kinase, domain 1"/>
    <property type="match status" value="1"/>
</dbReference>
<dbReference type="InterPro" id="IPR001245">
    <property type="entry name" value="Ser-Thr/Tyr_kinase_cat_dom"/>
</dbReference>
<dbReference type="Proteomes" id="UP001054252">
    <property type="component" value="Unassembled WGS sequence"/>
</dbReference>
<keyword evidence="1" id="KW-0547">Nucleotide-binding</keyword>
<dbReference type="GO" id="GO:0005524">
    <property type="term" value="F:ATP binding"/>
    <property type="evidence" value="ECO:0007669"/>
    <property type="project" value="UniProtKB-KW"/>
</dbReference>
<protein>
    <recommendedName>
        <fullName evidence="4">Protein kinase domain-containing protein</fullName>
    </recommendedName>
</protein>
<accession>A0AAV5M063</accession>
<name>A0AAV5M063_9ROSI</name>
<dbReference type="InterPro" id="IPR011009">
    <property type="entry name" value="Kinase-like_dom_sf"/>
</dbReference>
<evidence type="ECO:0000256" key="1">
    <source>
        <dbReference type="ARBA" id="ARBA00022741"/>
    </source>
</evidence>
<feature type="region of interest" description="Disordered" evidence="3">
    <location>
        <begin position="79"/>
        <end position="118"/>
    </location>
</feature>
<dbReference type="AlphaFoldDB" id="A0AAV5M063"/>
<gene>
    <name evidence="5" type="ORF">SLEP1_g50216</name>
</gene>
<evidence type="ECO:0000256" key="3">
    <source>
        <dbReference type="SAM" id="MobiDB-lite"/>
    </source>
</evidence>
<sequence>MESRSDWSPRETVIVVMDANKNKVGMDALDWALKHVVHPRDTVVVLGVLYEIEKKSTSCFPLNMGISINAIYVATLTPSRASRPESPVGNRPENRQSEEPDAPQEGNSSLLSPPPQSPRRYPLQWRNGFPREFSLAEFEEITNGFADENFVGEQENFKVCEGIFMETPVLVKSFLENDERFWSLLKILLRVRHRNIMNLVGYCFTGTSRFLIFDYPYLGTLELILQNDNMASNLPWKARWYTALEVGGSLRCLHEECPDGPIAHLSVSSSNIVFSHGCSAMLSHFQTAMRLNDETSCNGHSTIGYPDTEEDESLSVDVHDYGMFLVELINGKGSCCFPYERNCQTLIQWALPLLKNGSLTEVMYPRLSDPSDTQAVHHMAQAALLCLNDDSSHRFTMSEVLAVVRGDQLPMSSY</sequence>
<organism evidence="5 6">
    <name type="scientific">Rubroshorea leprosula</name>
    <dbReference type="NCBI Taxonomy" id="152421"/>
    <lineage>
        <taxon>Eukaryota</taxon>
        <taxon>Viridiplantae</taxon>
        <taxon>Streptophyta</taxon>
        <taxon>Embryophyta</taxon>
        <taxon>Tracheophyta</taxon>
        <taxon>Spermatophyta</taxon>
        <taxon>Magnoliopsida</taxon>
        <taxon>eudicotyledons</taxon>
        <taxon>Gunneridae</taxon>
        <taxon>Pentapetalae</taxon>
        <taxon>rosids</taxon>
        <taxon>malvids</taxon>
        <taxon>Malvales</taxon>
        <taxon>Dipterocarpaceae</taxon>
        <taxon>Rubroshorea</taxon>
    </lineage>
</organism>
<dbReference type="GO" id="GO:0004672">
    <property type="term" value="F:protein kinase activity"/>
    <property type="evidence" value="ECO:0007669"/>
    <property type="project" value="InterPro"/>
</dbReference>
<evidence type="ECO:0000313" key="5">
    <source>
        <dbReference type="EMBL" id="GKV42853.1"/>
    </source>
</evidence>
<keyword evidence="2" id="KW-0067">ATP-binding</keyword>
<comment type="caution">
    <text evidence="5">The sequence shown here is derived from an EMBL/GenBank/DDBJ whole genome shotgun (WGS) entry which is preliminary data.</text>
</comment>
<dbReference type="PROSITE" id="PS50011">
    <property type="entry name" value="PROTEIN_KINASE_DOM"/>
    <property type="match status" value="1"/>
</dbReference>
<reference evidence="5 6" key="1">
    <citation type="journal article" date="2021" name="Commun. Biol.">
        <title>The genome of Shorea leprosula (Dipterocarpaceae) highlights the ecological relevance of drought in aseasonal tropical rainforests.</title>
        <authorList>
            <person name="Ng K.K.S."/>
            <person name="Kobayashi M.J."/>
            <person name="Fawcett J.A."/>
            <person name="Hatakeyama M."/>
            <person name="Paape T."/>
            <person name="Ng C.H."/>
            <person name="Ang C.C."/>
            <person name="Tnah L.H."/>
            <person name="Lee C.T."/>
            <person name="Nishiyama T."/>
            <person name="Sese J."/>
            <person name="O'Brien M.J."/>
            <person name="Copetti D."/>
            <person name="Mohd Noor M.I."/>
            <person name="Ong R.C."/>
            <person name="Putra M."/>
            <person name="Sireger I.Z."/>
            <person name="Indrioko S."/>
            <person name="Kosugi Y."/>
            <person name="Izuno A."/>
            <person name="Isagi Y."/>
            <person name="Lee S.L."/>
            <person name="Shimizu K.K."/>
        </authorList>
    </citation>
    <scope>NUCLEOTIDE SEQUENCE [LARGE SCALE GENOMIC DNA]</scope>
    <source>
        <strain evidence="5">214</strain>
    </source>
</reference>
<dbReference type="InterPro" id="IPR000719">
    <property type="entry name" value="Prot_kinase_dom"/>
</dbReference>
<dbReference type="Pfam" id="PF07714">
    <property type="entry name" value="PK_Tyr_Ser-Thr"/>
    <property type="match status" value="1"/>
</dbReference>
<dbReference type="SMART" id="SM00220">
    <property type="entry name" value="S_TKc"/>
    <property type="match status" value="1"/>
</dbReference>
<dbReference type="SUPFAM" id="SSF56112">
    <property type="entry name" value="Protein kinase-like (PK-like)"/>
    <property type="match status" value="1"/>
</dbReference>
<dbReference type="PANTHER" id="PTHR27001">
    <property type="entry name" value="OS01G0253100 PROTEIN"/>
    <property type="match status" value="1"/>
</dbReference>
<proteinExistence type="predicted"/>
<dbReference type="GO" id="GO:0005886">
    <property type="term" value="C:plasma membrane"/>
    <property type="evidence" value="ECO:0007669"/>
    <property type="project" value="TreeGrafter"/>
</dbReference>